<keyword evidence="2" id="KW-0646">Protease inhibitor</keyword>
<dbReference type="OrthoDB" id="9518664at2759"/>
<dbReference type="Gene3D" id="3.30.497.10">
    <property type="entry name" value="Antithrombin, subunit I, domain 2"/>
    <property type="match status" value="1"/>
</dbReference>
<dbReference type="PANTHER" id="PTHR11461:SF211">
    <property type="entry name" value="GH10112P-RELATED"/>
    <property type="match status" value="1"/>
</dbReference>
<evidence type="ECO:0000256" key="1">
    <source>
        <dbReference type="ARBA" id="ARBA00009500"/>
    </source>
</evidence>
<dbReference type="Pfam" id="PF00079">
    <property type="entry name" value="Serpin"/>
    <property type="match status" value="1"/>
</dbReference>
<accession>A0A482VA87</accession>
<dbReference type="SMART" id="SM00093">
    <property type="entry name" value="SERPIN"/>
    <property type="match status" value="1"/>
</dbReference>
<dbReference type="InterPro" id="IPR023796">
    <property type="entry name" value="Serpin_dom"/>
</dbReference>
<evidence type="ECO:0000313" key="6">
    <source>
        <dbReference type="EMBL" id="RZB40088.1"/>
    </source>
</evidence>
<dbReference type="InterPro" id="IPR042178">
    <property type="entry name" value="Serpin_sf_1"/>
</dbReference>
<feature type="non-terminal residue" evidence="6">
    <location>
        <position position="1"/>
    </location>
</feature>
<dbReference type="InterPro" id="IPR023795">
    <property type="entry name" value="Serpin_CS"/>
</dbReference>
<keyword evidence="7" id="KW-1185">Reference proteome</keyword>
<keyword evidence="3" id="KW-0722">Serine protease inhibitor</keyword>
<organism evidence="6 7">
    <name type="scientific">Asbolus verrucosus</name>
    <name type="common">Desert ironclad beetle</name>
    <dbReference type="NCBI Taxonomy" id="1661398"/>
    <lineage>
        <taxon>Eukaryota</taxon>
        <taxon>Metazoa</taxon>
        <taxon>Ecdysozoa</taxon>
        <taxon>Arthropoda</taxon>
        <taxon>Hexapoda</taxon>
        <taxon>Insecta</taxon>
        <taxon>Pterygota</taxon>
        <taxon>Neoptera</taxon>
        <taxon>Endopterygota</taxon>
        <taxon>Coleoptera</taxon>
        <taxon>Polyphaga</taxon>
        <taxon>Cucujiformia</taxon>
        <taxon>Tenebrionidae</taxon>
        <taxon>Pimeliinae</taxon>
        <taxon>Asbolus</taxon>
    </lineage>
</organism>
<sequence length="205" mass="22691">RFPLVDTTKRDFYKSATDVVQVDTMFFSSDLQYKFNYFDCGKLNAQFLELLFEGEDASMVIILPHEKEGLAALENQIESVFSPREYCQRIINISLPKFKIESQIHFKGILLNLGVSKAFDEKQADLSGIAGGKGDLIIDNIVQKTFIDVSEDGVEAAAATDGLIAIPISLISGSIPDFIADHPFIFYIKVKGIIAFAGRVTDPSQ</sequence>
<comment type="caution">
    <text evidence="6">The sequence shown here is derived from an EMBL/GenBank/DDBJ whole genome shotgun (WGS) entry which is preliminary data.</text>
</comment>
<evidence type="ECO:0000256" key="3">
    <source>
        <dbReference type="ARBA" id="ARBA00022900"/>
    </source>
</evidence>
<gene>
    <name evidence="6" type="ORF">BDFB_012250</name>
</gene>
<proteinExistence type="inferred from homology"/>
<evidence type="ECO:0000259" key="5">
    <source>
        <dbReference type="SMART" id="SM00093"/>
    </source>
</evidence>
<dbReference type="Proteomes" id="UP000292052">
    <property type="component" value="Unassembled WGS sequence"/>
</dbReference>
<dbReference type="InterPro" id="IPR042185">
    <property type="entry name" value="Serpin_sf_2"/>
</dbReference>
<protein>
    <submittedName>
        <fullName evidence="6">Serpin domain containing protein</fullName>
    </submittedName>
</protein>
<dbReference type="PROSITE" id="PS00284">
    <property type="entry name" value="SERPIN"/>
    <property type="match status" value="1"/>
</dbReference>
<dbReference type="InterPro" id="IPR036186">
    <property type="entry name" value="Serpin_sf"/>
</dbReference>
<dbReference type="InterPro" id="IPR000215">
    <property type="entry name" value="Serpin_fam"/>
</dbReference>
<dbReference type="GO" id="GO:0004867">
    <property type="term" value="F:serine-type endopeptidase inhibitor activity"/>
    <property type="evidence" value="ECO:0007669"/>
    <property type="project" value="UniProtKB-KW"/>
</dbReference>
<dbReference type="AlphaFoldDB" id="A0A482VA87"/>
<dbReference type="EMBL" id="QDEB01122396">
    <property type="protein sequence ID" value="RZB40088.1"/>
    <property type="molecule type" value="Genomic_DNA"/>
</dbReference>
<dbReference type="Gene3D" id="2.30.39.10">
    <property type="entry name" value="Alpha-1-antitrypsin, domain 1"/>
    <property type="match status" value="1"/>
</dbReference>
<evidence type="ECO:0000313" key="7">
    <source>
        <dbReference type="Proteomes" id="UP000292052"/>
    </source>
</evidence>
<reference evidence="6 7" key="1">
    <citation type="submission" date="2017-03" db="EMBL/GenBank/DDBJ databases">
        <title>Genome of the blue death feigning beetle - Asbolus verrucosus.</title>
        <authorList>
            <person name="Rider S.D."/>
        </authorList>
    </citation>
    <scope>NUCLEOTIDE SEQUENCE [LARGE SCALE GENOMIC DNA]</scope>
    <source>
        <strain evidence="6">Butters</strain>
        <tissue evidence="6">Head and leg muscle</tissue>
    </source>
</reference>
<evidence type="ECO:0000256" key="4">
    <source>
        <dbReference type="RuleBase" id="RU000411"/>
    </source>
</evidence>
<feature type="domain" description="Serpin" evidence="5">
    <location>
        <begin position="1"/>
        <end position="203"/>
    </location>
</feature>
<evidence type="ECO:0000256" key="2">
    <source>
        <dbReference type="ARBA" id="ARBA00022690"/>
    </source>
</evidence>
<dbReference type="SUPFAM" id="SSF56574">
    <property type="entry name" value="Serpins"/>
    <property type="match status" value="1"/>
</dbReference>
<dbReference type="GO" id="GO:0005615">
    <property type="term" value="C:extracellular space"/>
    <property type="evidence" value="ECO:0007669"/>
    <property type="project" value="InterPro"/>
</dbReference>
<dbReference type="PANTHER" id="PTHR11461">
    <property type="entry name" value="SERINE PROTEASE INHIBITOR, SERPIN"/>
    <property type="match status" value="1"/>
</dbReference>
<comment type="similarity">
    <text evidence="1 4">Belongs to the serpin family.</text>
</comment>
<name>A0A482VA87_ASBVE</name>